<evidence type="ECO:0000256" key="1">
    <source>
        <dbReference type="SAM" id="Phobius"/>
    </source>
</evidence>
<dbReference type="Proteomes" id="UP001324634">
    <property type="component" value="Chromosome"/>
</dbReference>
<feature type="transmembrane region" description="Helical" evidence="1">
    <location>
        <begin position="9"/>
        <end position="29"/>
    </location>
</feature>
<dbReference type="RefSeq" id="WP_321392987.1">
    <property type="nucleotide sequence ID" value="NZ_CP139487.1"/>
</dbReference>
<keyword evidence="1" id="KW-0812">Transmembrane</keyword>
<evidence type="ECO:0008006" key="4">
    <source>
        <dbReference type="Google" id="ProtNLM"/>
    </source>
</evidence>
<keyword evidence="1" id="KW-0472">Membrane</keyword>
<accession>A0AAX4HM62</accession>
<evidence type="ECO:0000313" key="2">
    <source>
        <dbReference type="EMBL" id="WPU64349.1"/>
    </source>
</evidence>
<protein>
    <recommendedName>
        <fullName evidence="4">DUF4239 domain-containing protein</fullName>
    </recommendedName>
</protein>
<dbReference type="AlphaFoldDB" id="A0AAX4HM62"/>
<feature type="transmembrane region" description="Helical" evidence="1">
    <location>
        <begin position="206"/>
        <end position="224"/>
    </location>
</feature>
<name>A0AAX4HM62_9BACT</name>
<reference evidence="2 3" key="1">
    <citation type="submission" date="2023-11" db="EMBL/GenBank/DDBJ databases">
        <title>Peredibacter starrii A3.12.</title>
        <authorList>
            <person name="Mitchell R.J."/>
        </authorList>
    </citation>
    <scope>NUCLEOTIDE SEQUENCE [LARGE SCALE GENOMIC DNA]</scope>
    <source>
        <strain evidence="2 3">A3.12</strain>
    </source>
</reference>
<dbReference type="InterPro" id="IPR025333">
    <property type="entry name" value="DUF4239"/>
</dbReference>
<keyword evidence="3" id="KW-1185">Reference proteome</keyword>
<feature type="transmembrane region" description="Helical" evidence="1">
    <location>
        <begin position="44"/>
        <end position="65"/>
    </location>
</feature>
<proteinExistence type="predicted"/>
<dbReference type="KEGG" id="psti:SOO65_16765"/>
<gene>
    <name evidence="2" type="ORF">SOO65_16765</name>
</gene>
<keyword evidence="1" id="KW-1133">Transmembrane helix</keyword>
<evidence type="ECO:0000313" key="3">
    <source>
        <dbReference type="Proteomes" id="UP001324634"/>
    </source>
</evidence>
<dbReference type="Pfam" id="PF14023">
    <property type="entry name" value="Bestrophin-like"/>
    <property type="match status" value="1"/>
</dbReference>
<organism evidence="2 3">
    <name type="scientific">Peredibacter starrii</name>
    <dbReference type="NCBI Taxonomy" id="28202"/>
    <lineage>
        <taxon>Bacteria</taxon>
        <taxon>Pseudomonadati</taxon>
        <taxon>Bdellovibrionota</taxon>
        <taxon>Bacteriovoracia</taxon>
        <taxon>Bacteriovoracales</taxon>
        <taxon>Bacteriovoracaceae</taxon>
        <taxon>Peredibacter</taxon>
    </lineage>
</organism>
<sequence length="252" mass="29362">METNQYTPLYIFLLSFFVLVVVSYFAYGFGKKMKLKGKIKTSPIITPSVLGLLSLILSFSFSMSISRYEERRKLVIQEANAIQTAYLRATILKPVPGIDVRKLYRDYLNTRIKFYEAQDLDKEIKYSVEEQKDLWTHYKKVTEKDRSAVETLYAYALNPMLDIATTRNYTLMRTLPIQIYALTLLIAIVAFTSLNFDRGFKHEENHWSTGVTIALFCVIFTFVYDIDHSRDGMITISQDAMYDIRDFINSYN</sequence>
<feature type="transmembrane region" description="Helical" evidence="1">
    <location>
        <begin position="177"/>
        <end position="194"/>
    </location>
</feature>
<dbReference type="EMBL" id="CP139487">
    <property type="protein sequence ID" value="WPU64349.1"/>
    <property type="molecule type" value="Genomic_DNA"/>
</dbReference>